<dbReference type="InterPro" id="IPR013249">
    <property type="entry name" value="RNA_pol_sigma70_r4_t2"/>
</dbReference>
<dbReference type="SUPFAM" id="SSF88946">
    <property type="entry name" value="Sigma2 domain of RNA polymerase sigma factors"/>
    <property type="match status" value="1"/>
</dbReference>
<name>A0A2R5EY10_9BACL</name>
<dbReference type="InterPro" id="IPR013325">
    <property type="entry name" value="RNA_pol_sigma_r2"/>
</dbReference>
<dbReference type="PANTHER" id="PTHR30173:SF36">
    <property type="entry name" value="ECF RNA POLYMERASE SIGMA FACTOR SIGJ"/>
    <property type="match status" value="1"/>
</dbReference>
<proteinExistence type="predicted"/>
<dbReference type="InterPro" id="IPR032710">
    <property type="entry name" value="NTF2-like_dom_sf"/>
</dbReference>
<dbReference type="SUPFAM" id="SSF54427">
    <property type="entry name" value="NTF2-like"/>
    <property type="match status" value="1"/>
</dbReference>
<accession>A0A2R5EY10</accession>
<feature type="domain" description="RNA polymerase sigma factor 70 region 4 type 2" evidence="3">
    <location>
        <begin position="126"/>
        <end position="174"/>
    </location>
</feature>
<dbReference type="Pfam" id="PF04542">
    <property type="entry name" value="Sigma70_r2"/>
    <property type="match status" value="1"/>
</dbReference>
<evidence type="ECO:0000256" key="1">
    <source>
        <dbReference type="ARBA" id="ARBA00011344"/>
    </source>
</evidence>
<feature type="domain" description="RNA polymerase sigma-70 region 2" evidence="2">
    <location>
        <begin position="9"/>
        <end position="72"/>
    </location>
</feature>
<dbReference type="InterPro" id="IPR013324">
    <property type="entry name" value="RNA_pol_sigma_r3/r4-like"/>
</dbReference>
<evidence type="ECO:0000313" key="4">
    <source>
        <dbReference type="EMBL" id="GBG10549.1"/>
    </source>
</evidence>
<dbReference type="PANTHER" id="PTHR30173">
    <property type="entry name" value="SIGMA 19 FACTOR"/>
    <property type="match status" value="1"/>
</dbReference>
<sequence length="320" mass="34948">MLDTTTALSYRPLLITLAYRMLGSLGEAEDIVQDALADYSLSTSRSEIEHEKAYLVKMVTNRCLNLKQSARKRRELYVGQWLPEPAVRFAGGSGAPALLGQRDSVSGGNPADYIERQESITYVMLVMLERLSAVERAVFLLRETLDFDYDEIASIVQKSAANCRKIFSRAKEKLQGAKADSDEQSAQGDLNVREEQAWAFAKAFIQAAETGNSSALVNMLAHDAMLVSDGGGKVRAAINPIEGAERVASFFLGIARKQALEGELLPVDVSGQPGVVLIREGIPVKVMVFGWDGENRISKIFMILNPDKLSFVTNGNAALS</sequence>
<dbReference type="GO" id="GO:0016987">
    <property type="term" value="F:sigma factor activity"/>
    <property type="evidence" value="ECO:0007669"/>
    <property type="project" value="InterPro"/>
</dbReference>
<evidence type="ECO:0000259" key="2">
    <source>
        <dbReference type="Pfam" id="PF04542"/>
    </source>
</evidence>
<dbReference type="InterPro" id="IPR014284">
    <property type="entry name" value="RNA_pol_sigma-70_dom"/>
</dbReference>
<dbReference type="Gene3D" id="1.10.10.10">
    <property type="entry name" value="Winged helix-like DNA-binding domain superfamily/Winged helix DNA-binding domain"/>
    <property type="match status" value="1"/>
</dbReference>
<comment type="subunit">
    <text evidence="1">Interacts transiently with the RNA polymerase catalytic core formed by RpoA, RpoB, RpoC and RpoZ (2 alpha, 1 beta, 1 beta' and 1 omega subunit) to form the RNA polymerase holoenzyme that can initiate transcription.</text>
</comment>
<dbReference type="RefSeq" id="WP_108995029.1">
    <property type="nucleotide sequence ID" value="NZ_BDQX01000335.1"/>
</dbReference>
<evidence type="ECO:0000259" key="3">
    <source>
        <dbReference type="Pfam" id="PF08281"/>
    </source>
</evidence>
<protein>
    <submittedName>
        <fullName evidence="4">RNA polymerase</fullName>
    </submittedName>
</protein>
<dbReference type="NCBIfam" id="TIGR02937">
    <property type="entry name" value="sigma70-ECF"/>
    <property type="match status" value="1"/>
</dbReference>
<dbReference type="InterPro" id="IPR036388">
    <property type="entry name" value="WH-like_DNA-bd_sf"/>
</dbReference>
<reference evidence="4 5" key="1">
    <citation type="submission" date="2017-08" db="EMBL/GenBank/DDBJ databases">
        <title>Substantial Increase in Enzyme Production by Combined Drug-Resistance Mutations in Paenibacillus agaridevorans.</title>
        <authorList>
            <person name="Tanaka Y."/>
            <person name="Funane K."/>
            <person name="Hosaka T."/>
            <person name="Shiwa Y."/>
            <person name="Fujita N."/>
            <person name="Miyazaki T."/>
            <person name="Yoshikawa H."/>
            <person name="Murakami K."/>
            <person name="Kasahara K."/>
            <person name="Inaoka T."/>
            <person name="Hiraga Y."/>
            <person name="Ochi K."/>
        </authorList>
    </citation>
    <scope>NUCLEOTIDE SEQUENCE [LARGE SCALE GENOMIC DNA]</scope>
    <source>
        <strain evidence="4 5">T-3040</strain>
    </source>
</reference>
<evidence type="ECO:0000313" key="5">
    <source>
        <dbReference type="Proteomes" id="UP000245202"/>
    </source>
</evidence>
<dbReference type="Gene3D" id="1.10.1740.10">
    <property type="match status" value="1"/>
</dbReference>
<dbReference type="EMBL" id="BDQX01000335">
    <property type="protein sequence ID" value="GBG10549.1"/>
    <property type="molecule type" value="Genomic_DNA"/>
</dbReference>
<dbReference type="GO" id="GO:0006352">
    <property type="term" value="P:DNA-templated transcription initiation"/>
    <property type="evidence" value="ECO:0007669"/>
    <property type="project" value="InterPro"/>
</dbReference>
<dbReference type="InterPro" id="IPR007627">
    <property type="entry name" value="RNA_pol_sigma70_r2"/>
</dbReference>
<dbReference type="GO" id="GO:0003677">
    <property type="term" value="F:DNA binding"/>
    <property type="evidence" value="ECO:0007669"/>
    <property type="project" value="InterPro"/>
</dbReference>
<dbReference type="InterPro" id="IPR052704">
    <property type="entry name" value="ECF_Sigma-70_Domain"/>
</dbReference>
<dbReference type="AlphaFoldDB" id="A0A2R5EY10"/>
<dbReference type="Pfam" id="PF08281">
    <property type="entry name" value="Sigma70_r4_2"/>
    <property type="match status" value="1"/>
</dbReference>
<keyword evidence="5" id="KW-1185">Reference proteome</keyword>
<dbReference type="Proteomes" id="UP000245202">
    <property type="component" value="Unassembled WGS sequence"/>
</dbReference>
<gene>
    <name evidence="4" type="ORF">PAT3040_05295</name>
</gene>
<dbReference type="SUPFAM" id="SSF88659">
    <property type="entry name" value="Sigma3 and sigma4 domains of RNA polymerase sigma factors"/>
    <property type="match status" value="1"/>
</dbReference>
<comment type="caution">
    <text evidence="4">The sequence shown here is derived from an EMBL/GenBank/DDBJ whole genome shotgun (WGS) entry which is preliminary data.</text>
</comment>
<organism evidence="4 5">
    <name type="scientific">Paenibacillus agaridevorans</name>
    <dbReference type="NCBI Taxonomy" id="171404"/>
    <lineage>
        <taxon>Bacteria</taxon>
        <taxon>Bacillati</taxon>
        <taxon>Bacillota</taxon>
        <taxon>Bacilli</taxon>
        <taxon>Bacillales</taxon>
        <taxon>Paenibacillaceae</taxon>
        <taxon>Paenibacillus</taxon>
    </lineage>
</organism>